<dbReference type="AlphaFoldDB" id="A0A9W9PUP0"/>
<comment type="caution">
    <text evidence="1">The sequence shown here is derived from an EMBL/GenBank/DDBJ whole genome shotgun (WGS) entry which is preliminary data.</text>
</comment>
<dbReference type="Proteomes" id="UP001147746">
    <property type="component" value="Unassembled WGS sequence"/>
</dbReference>
<protein>
    <submittedName>
        <fullName evidence="1">Uncharacterized protein</fullName>
    </submittedName>
</protein>
<sequence>MPQPSTSAFERPLSDSFRHLSSITKLRSEWEFIKWSRELNDAFDLINGNFWEILCGDRPMPAEPEYAVTSREEVQRYIADRDRISVKRVTQQDLNTTIQDHIQENVRLHERYESILKLWKDQNWRALSLLKSTVECESQQCISGIRNVREAYLKLLSNYGTSWQNAVLKWSKWTAVRFEQDMTPKYFVMRFENTLQELLLVMDPTTVPSIIQYMQFVNSMRYHEGAHKFLATVRPDGDSGSLMKTTYERFFACGPYKL</sequence>
<proteinExistence type="predicted"/>
<dbReference type="EMBL" id="JAPZBO010000007">
    <property type="protein sequence ID" value="KAJ5311705.1"/>
    <property type="molecule type" value="Genomic_DNA"/>
</dbReference>
<name>A0A9W9PUP0_9EURO</name>
<evidence type="ECO:0000313" key="2">
    <source>
        <dbReference type="Proteomes" id="UP001147746"/>
    </source>
</evidence>
<reference evidence="1" key="2">
    <citation type="journal article" date="2023" name="IMA Fungus">
        <title>Comparative genomic study of the Penicillium genus elucidates a diverse pangenome and 15 lateral gene transfer events.</title>
        <authorList>
            <person name="Petersen C."/>
            <person name="Sorensen T."/>
            <person name="Nielsen M.R."/>
            <person name="Sondergaard T.E."/>
            <person name="Sorensen J.L."/>
            <person name="Fitzpatrick D.A."/>
            <person name="Frisvad J.C."/>
            <person name="Nielsen K.L."/>
        </authorList>
    </citation>
    <scope>NUCLEOTIDE SEQUENCE</scope>
    <source>
        <strain evidence="1">IBT 21472</strain>
    </source>
</reference>
<organism evidence="1 2">
    <name type="scientific">Penicillium atrosanguineum</name>
    <dbReference type="NCBI Taxonomy" id="1132637"/>
    <lineage>
        <taxon>Eukaryota</taxon>
        <taxon>Fungi</taxon>
        <taxon>Dikarya</taxon>
        <taxon>Ascomycota</taxon>
        <taxon>Pezizomycotina</taxon>
        <taxon>Eurotiomycetes</taxon>
        <taxon>Eurotiomycetidae</taxon>
        <taxon>Eurotiales</taxon>
        <taxon>Aspergillaceae</taxon>
        <taxon>Penicillium</taxon>
    </lineage>
</organism>
<accession>A0A9W9PUP0</accession>
<evidence type="ECO:0000313" key="1">
    <source>
        <dbReference type="EMBL" id="KAJ5311705.1"/>
    </source>
</evidence>
<gene>
    <name evidence="1" type="ORF">N7476_007565</name>
</gene>
<keyword evidence="2" id="KW-1185">Reference proteome</keyword>
<reference evidence="1" key="1">
    <citation type="submission" date="2022-12" db="EMBL/GenBank/DDBJ databases">
        <authorList>
            <person name="Petersen C."/>
        </authorList>
    </citation>
    <scope>NUCLEOTIDE SEQUENCE</scope>
    <source>
        <strain evidence="1">IBT 21472</strain>
    </source>
</reference>